<dbReference type="InterPro" id="IPR013922">
    <property type="entry name" value="Cyclin_PHO80-like"/>
</dbReference>
<feature type="region of interest" description="Disordered" evidence="1">
    <location>
        <begin position="1"/>
        <end position="20"/>
    </location>
</feature>
<feature type="region of interest" description="Disordered" evidence="1">
    <location>
        <begin position="267"/>
        <end position="288"/>
    </location>
</feature>
<dbReference type="CDD" id="cd20557">
    <property type="entry name" value="CYCLIN_ScPCL1-like"/>
    <property type="match status" value="1"/>
</dbReference>
<gene>
    <name evidence="2" type="ORF">ONZ51_g4192</name>
</gene>
<dbReference type="EMBL" id="JAPEVG010000079">
    <property type="protein sequence ID" value="KAJ8487423.1"/>
    <property type="molecule type" value="Genomic_DNA"/>
</dbReference>
<dbReference type="SUPFAM" id="SSF47954">
    <property type="entry name" value="Cyclin-like"/>
    <property type="match status" value="1"/>
</dbReference>
<feature type="compositionally biased region" description="Low complexity" evidence="1">
    <location>
        <begin position="533"/>
        <end position="554"/>
    </location>
</feature>
<evidence type="ECO:0000313" key="2">
    <source>
        <dbReference type="EMBL" id="KAJ8487423.1"/>
    </source>
</evidence>
<accession>A0AAD7XD89</accession>
<dbReference type="Gene3D" id="1.10.472.10">
    <property type="entry name" value="Cyclin-like"/>
    <property type="match status" value="1"/>
</dbReference>
<dbReference type="AlphaFoldDB" id="A0AAD7XD89"/>
<name>A0AAD7XD89_9APHY</name>
<protein>
    <recommendedName>
        <fullName evidence="4">G1/S-specific cyclin pas1</fullName>
    </recommendedName>
</protein>
<dbReference type="PANTHER" id="PTHR15615:SF36">
    <property type="entry name" value="PHO85 CYCLIN-5"/>
    <property type="match status" value="1"/>
</dbReference>
<evidence type="ECO:0008006" key="4">
    <source>
        <dbReference type="Google" id="ProtNLM"/>
    </source>
</evidence>
<comment type="caution">
    <text evidence="2">The sequence shown here is derived from an EMBL/GenBank/DDBJ whole genome shotgun (WGS) entry which is preliminary data.</text>
</comment>
<keyword evidence="3" id="KW-1185">Reference proteome</keyword>
<proteinExistence type="predicted"/>
<dbReference type="GO" id="GO:0016538">
    <property type="term" value="F:cyclin-dependent protein serine/threonine kinase regulator activity"/>
    <property type="evidence" value="ECO:0007669"/>
    <property type="project" value="TreeGrafter"/>
</dbReference>
<feature type="compositionally biased region" description="Low complexity" evidence="1">
    <location>
        <begin position="184"/>
        <end position="195"/>
    </location>
</feature>
<evidence type="ECO:0000256" key="1">
    <source>
        <dbReference type="SAM" id="MobiDB-lite"/>
    </source>
</evidence>
<organism evidence="2 3">
    <name type="scientific">Trametes cubensis</name>
    <dbReference type="NCBI Taxonomy" id="1111947"/>
    <lineage>
        <taxon>Eukaryota</taxon>
        <taxon>Fungi</taxon>
        <taxon>Dikarya</taxon>
        <taxon>Basidiomycota</taxon>
        <taxon>Agaricomycotina</taxon>
        <taxon>Agaricomycetes</taxon>
        <taxon>Polyporales</taxon>
        <taxon>Polyporaceae</taxon>
        <taxon>Trametes</taxon>
    </lineage>
</organism>
<dbReference type="PANTHER" id="PTHR15615">
    <property type="match status" value="1"/>
</dbReference>
<dbReference type="GO" id="GO:0005634">
    <property type="term" value="C:nucleus"/>
    <property type="evidence" value="ECO:0007669"/>
    <property type="project" value="TreeGrafter"/>
</dbReference>
<feature type="region of interest" description="Disordered" evidence="1">
    <location>
        <begin position="160"/>
        <end position="195"/>
    </location>
</feature>
<dbReference type="InterPro" id="IPR036915">
    <property type="entry name" value="Cyclin-like_sf"/>
</dbReference>
<sequence>MNFHAVSHSFPHRGPGASRARTRWQPYAPAISLANVPKSSSPAVYLHTPASSVASASPLSTHIYPLSDPERLRALPLAPQQSTANPLRDAQKTKYAAKLVDQAVKSLCDTWHPDDIPVVFTACGRESLCAQPEPTAPLHPDLLSAPSVMAAGISKLFAPRNTQLPSPVSPTSRPSPAPSVNGYESYSQAPESSESSNLIPIKGFVHEVLRRSRTSTGVLQTALCYLEAVRSKVPELLRKEKTRPASEYCAEDDAEPRIVLDLFDQDEHRDGGVNGTASDVPDKTAGPTLNTIRIDDTHYATVSDADMQSQYVPAASRSKQQGALPPLPPLPSPLCCPRRTFLACLILASKFMQDRSYSNRAWAKLAGLPPREIGRCERAVGEALEWRLWVGKIPAVSASSATSDATSGRAFARTRSDGDLLAASSSGTCTSSATAAWAAAATADADAQQWVSPPHAGLTGIPTPLPTPRHTRTIQRSATVPSIVPSGYTAARADAFLMSASRYDNTSGFFDASLAPGIASESAMDVESQSEVSPSLSTPTLSYSPMSSASSSSDGSEERTIQMSMFVDLPTPSPSYAMAGPSGSGSCSGGPWVASTSAYTPADPANPYCSTNHIKACNSYSAYYSNSHSMYLDATAAAGESVEETAAGPTLPAIDAKAKVRTTVLPSFAEAFALDSVGRCPGMLGYGTR</sequence>
<dbReference type="Proteomes" id="UP001215151">
    <property type="component" value="Unassembled WGS sequence"/>
</dbReference>
<feature type="region of interest" description="Disordered" evidence="1">
    <location>
        <begin position="525"/>
        <end position="559"/>
    </location>
</feature>
<dbReference type="GO" id="GO:0019901">
    <property type="term" value="F:protein kinase binding"/>
    <property type="evidence" value="ECO:0007669"/>
    <property type="project" value="InterPro"/>
</dbReference>
<reference evidence="2" key="1">
    <citation type="submission" date="2022-11" db="EMBL/GenBank/DDBJ databases">
        <title>Genome Sequence of Cubamyces cubensis.</title>
        <authorList>
            <person name="Buettner E."/>
        </authorList>
    </citation>
    <scope>NUCLEOTIDE SEQUENCE</scope>
    <source>
        <strain evidence="2">MPL-01</strain>
    </source>
</reference>
<dbReference type="GO" id="GO:0000307">
    <property type="term" value="C:cyclin-dependent protein kinase holoenzyme complex"/>
    <property type="evidence" value="ECO:0007669"/>
    <property type="project" value="TreeGrafter"/>
</dbReference>
<evidence type="ECO:0000313" key="3">
    <source>
        <dbReference type="Proteomes" id="UP001215151"/>
    </source>
</evidence>
<feature type="compositionally biased region" description="Low complexity" evidence="1">
    <location>
        <begin position="165"/>
        <end position="174"/>
    </location>
</feature>